<comment type="caution">
    <text evidence="3">The sequence shown here is derived from an EMBL/GenBank/DDBJ whole genome shotgun (WGS) entry which is preliminary data.</text>
</comment>
<dbReference type="Pfam" id="PF05699">
    <property type="entry name" value="Dimer_Tnp_hAT"/>
    <property type="match status" value="1"/>
</dbReference>
<dbReference type="EMBL" id="JAJSOF020000023">
    <property type="protein sequence ID" value="KAJ4436438.1"/>
    <property type="molecule type" value="Genomic_DNA"/>
</dbReference>
<evidence type="ECO:0000313" key="3">
    <source>
        <dbReference type="EMBL" id="KAJ4436438.1"/>
    </source>
</evidence>
<gene>
    <name evidence="3" type="ORF">ANN_19071</name>
</gene>
<dbReference type="InterPro" id="IPR008906">
    <property type="entry name" value="HATC_C_dom"/>
</dbReference>
<reference evidence="3 4" key="1">
    <citation type="journal article" date="2022" name="Allergy">
        <title>Genome assembly and annotation of Periplaneta americana reveal a comprehensive cockroach allergen profile.</title>
        <authorList>
            <person name="Wang L."/>
            <person name="Xiong Q."/>
            <person name="Saelim N."/>
            <person name="Wang L."/>
            <person name="Nong W."/>
            <person name="Wan A.T."/>
            <person name="Shi M."/>
            <person name="Liu X."/>
            <person name="Cao Q."/>
            <person name="Hui J.H.L."/>
            <person name="Sookrung N."/>
            <person name="Leung T.F."/>
            <person name="Tungtrongchitr A."/>
            <person name="Tsui S.K.W."/>
        </authorList>
    </citation>
    <scope>NUCLEOTIDE SEQUENCE [LARGE SCALE GENOMIC DNA]</scope>
    <source>
        <strain evidence="3">PWHHKU_190912</strain>
    </source>
</reference>
<dbReference type="PANTHER" id="PTHR45749:SF28">
    <property type="entry name" value="ZINC FINGER MYM-TYPE PROTEIN 1-LIKE-RELATED"/>
    <property type="match status" value="1"/>
</dbReference>
<evidence type="ECO:0000256" key="1">
    <source>
        <dbReference type="PROSITE-ProRule" id="PRU00047"/>
    </source>
</evidence>
<accession>A0ABQ8SQG5</accession>
<dbReference type="PANTHER" id="PTHR45749">
    <property type="match status" value="1"/>
</dbReference>
<dbReference type="SUPFAM" id="SSF53098">
    <property type="entry name" value="Ribonuclease H-like"/>
    <property type="match status" value="1"/>
</dbReference>
<protein>
    <recommendedName>
        <fullName evidence="2">CCHC-type domain-containing protein</fullName>
    </recommendedName>
</protein>
<keyword evidence="1" id="KW-0863">Zinc-finger</keyword>
<dbReference type="Proteomes" id="UP001148838">
    <property type="component" value="Unassembled WGS sequence"/>
</dbReference>
<keyword evidence="1" id="KW-0479">Metal-binding</keyword>
<organism evidence="3 4">
    <name type="scientific">Periplaneta americana</name>
    <name type="common">American cockroach</name>
    <name type="synonym">Blatta americana</name>
    <dbReference type="NCBI Taxonomy" id="6978"/>
    <lineage>
        <taxon>Eukaryota</taxon>
        <taxon>Metazoa</taxon>
        <taxon>Ecdysozoa</taxon>
        <taxon>Arthropoda</taxon>
        <taxon>Hexapoda</taxon>
        <taxon>Insecta</taxon>
        <taxon>Pterygota</taxon>
        <taxon>Neoptera</taxon>
        <taxon>Polyneoptera</taxon>
        <taxon>Dictyoptera</taxon>
        <taxon>Blattodea</taxon>
        <taxon>Blattoidea</taxon>
        <taxon>Blattidae</taxon>
        <taxon>Blattinae</taxon>
        <taxon>Periplaneta</taxon>
    </lineage>
</organism>
<keyword evidence="4" id="KW-1185">Reference proteome</keyword>
<dbReference type="Pfam" id="PF14291">
    <property type="entry name" value="DUF4371"/>
    <property type="match status" value="1"/>
</dbReference>
<proteinExistence type="predicted"/>
<dbReference type="InterPro" id="IPR025398">
    <property type="entry name" value="DUF4371"/>
</dbReference>
<dbReference type="SMART" id="SM00343">
    <property type="entry name" value="ZnF_C2HC"/>
    <property type="match status" value="1"/>
</dbReference>
<dbReference type="InterPro" id="IPR001878">
    <property type="entry name" value="Znf_CCHC"/>
</dbReference>
<feature type="domain" description="CCHC-type" evidence="2">
    <location>
        <begin position="687"/>
        <end position="702"/>
    </location>
</feature>
<evidence type="ECO:0000313" key="4">
    <source>
        <dbReference type="Proteomes" id="UP001148838"/>
    </source>
</evidence>
<keyword evidence="1" id="KW-0862">Zinc</keyword>
<name>A0ABQ8SQG5_PERAM</name>
<dbReference type="PROSITE" id="PS50158">
    <property type="entry name" value="ZF_CCHC"/>
    <property type="match status" value="1"/>
</dbReference>
<dbReference type="InterPro" id="IPR012337">
    <property type="entry name" value="RNaseH-like_sf"/>
</dbReference>
<sequence>MIQRDSTYRVKGRRQRASEGSSCSFSLAVYLSVDMNRTCPPNNVVPLTAGYHDNMTSSSLRKLNNHNVWNKEGFSDFKNITRALNKHKDSAQHLKCKLQLNTFLKNRNTIADAIRENARLHLVHFNENVRLNRIFFQLIIDSVLYLSKQELGFRGHDESVSSINRGNFKELLALLISRSPLEIQNHYSKISIVFTGDSKTIQNEVLDCISDYINDHVKNEIHNTTFFAIEVDDSTDITQTSQCSMIIRYVNSEGIIVERFLGFHNVSADRSSEALFSLLDGVLSEFGYENKLVAQCYDGASVMAGHLNDLQKKVKDKAPQSVFVHCLAHRLNLVLQQSLECNSKCRIFLQYQWDSVIFPPFIKKNTQHWENLKQAFELIMNDKLSDKKSIQLSKGFLNDMNSFEFTFLAVVFNDIFSLTDVLFDVLQKKSLDITYCISKIKSTCAVINNKRSDQYFSELFEKVKGMTSLTRRREYSTLTEDEIFRNFRILFFEILDTISMEMKVRFQDCDNLQFLGLVDTSKFDKYAKDFPSTALQNLQHCYPLIFNKIDRLKNELRLLYADEVNRSLSTAECFKLCQENKDVFEESYKLFALVLTIPSTSASVERSFSCLNRIKSFRRNTISQERLTALANISIQKELLCELMKEQPFYEDITDRFAALKNRRIDLIYNVASYTADITYPGQPQACFVCGDTTHMKQDCPQRTVSLRLQPRNTPRLLSEVVKFNLSEPQNTDVNTAVDEFSENKSLRNDDENSDLQCITNVHETMDTNTNALSISSTPPTEALIRCKRPIPPSESSSSNPTAHIDSLSEVSPTILMGKLLPTLKIIPN</sequence>
<evidence type="ECO:0000259" key="2">
    <source>
        <dbReference type="PROSITE" id="PS50158"/>
    </source>
</evidence>